<keyword evidence="4" id="KW-1185">Reference proteome</keyword>
<keyword evidence="1" id="KW-0812">Transmembrane</keyword>
<dbReference type="InterPro" id="IPR001763">
    <property type="entry name" value="Rhodanese-like_dom"/>
</dbReference>
<protein>
    <submittedName>
        <fullName evidence="3">Rhodanese-like domain-containing protein</fullName>
    </submittedName>
</protein>
<keyword evidence="1" id="KW-0472">Membrane</keyword>
<proteinExistence type="predicted"/>
<dbReference type="InterPro" id="IPR050229">
    <property type="entry name" value="GlpE_sulfurtransferase"/>
</dbReference>
<dbReference type="PANTHER" id="PTHR43031:SF1">
    <property type="entry name" value="PYRIDINE NUCLEOTIDE-DISULPHIDE OXIDOREDUCTASE"/>
    <property type="match status" value="1"/>
</dbReference>
<feature type="domain" description="Rhodanese" evidence="2">
    <location>
        <begin position="60"/>
        <end position="140"/>
    </location>
</feature>
<evidence type="ECO:0000313" key="3">
    <source>
        <dbReference type="EMBL" id="QXM06865.1"/>
    </source>
</evidence>
<dbReference type="RefSeq" id="WP_218283558.1">
    <property type="nucleotide sequence ID" value="NZ_CP078093.1"/>
</dbReference>
<evidence type="ECO:0000259" key="2">
    <source>
        <dbReference type="PROSITE" id="PS50206"/>
    </source>
</evidence>
<feature type="transmembrane region" description="Helical" evidence="1">
    <location>
        <begin position="12"/>
        <end position="33"/>
    </location>
</feature>
<organism evidence="3 4">
    <name type="scientific">Crassaminicella indica</name>
    <dbReference type="NCBI Taxonomy" id="2855394"/>
    <lineage>
        <taxon>Bacteria</taxon>
        <taxon>Bacillati</taxon>
        <taxon>Bacillota</taxon>
        <taxon>Clostridia</taxon>
        <taxon>Eubacteriales</taxon>
        <taxon>Clostridiaceae</taxon>
        <taxon>Crassaminicella</taxon>
    </lineage>
</organism>
<gene>
    <name evidence="3" type="ORF">KVH43_03840</name>
</gene>
<dbReference type="Proteomes" id="UP000886818">
    <property type="component" value="Chromosome"/>
</dbReference>
<dbReference type="Pfam" id="PF00581">
    <property type="entry name" value="Rhodanese"/>
    <property type="match status" value="1"/>
</dbReference>
<name>A0ABX8RGL3_9CLOT</name>
<reference evidence="3" key="1">
    <citation type="submission" date="2021-07" db="EMBL/GenBank/DDBJ databases">
        <title>Complete genome sequence of Crassaminicella sp. 143-21, isolated from a deep-sea hydrothermal vent.</title>
        <authorList>
            <person name="Li X."/>
        </authorList>
    </citation>
    <scope>NUCLEOTIDE SEQUENCE</scope>
    <source>
        <strain evidence="3">143-21</strain>
    </source>
</reference>
<evidence type="ECO:0000313" key="4">
    <source>
        <dbReference type="Proteomes" id="UP000886818"/>
    </source>
</evidence>
<keyword evidence="1" id="KW-1133">Transmembrane helix</keyword>
<dbReference type="CDD" id="cd00158">
    <property type="entry name" value="RHOD"/>
    <property type="match status" value="1"/>
</dbReference>
<dbReference type="PANTHER" id="PTHR43031">
    <property type="entry name" value="FAD-DEPENDENT OXIDOREDUCTASE"/>
    <property type="match status" value="1"/>
</dbReference>
<accession>A0ABX8RGL3</accession>
<dbReference type="PROSITE" id="PS50206">
    <property type="entry name" value="RHODANESE_3"/>
    <property type="match status" value="1"/>
</dbReference>
<sequence length="144" mass="16652">MLKILVFKKRTLYIALAIFIILIIGILVLVMSGSDETFSETMKYAYKTISAEQAKVLLDKNSDITVFDIRDEEEYIKSHLPSATQLTYKELKKKLDYYDKDSIYMIYGKDDKKSAKAAEMMANNGFSKIYMLNGGIEKWPYELE</sequence>
<dbReference type="SMART" id="SM00450">
    <property type="entry name" value="RHOD"/>
    <property type="match status" value="1"/>
</dbReference>
<dbReference type="EMBL" id="CP078093">
    <property type="protein sequence ID" value="QXM06865.1"/>
    <property type="molecule type" value="Genomic_DNA"/>
</dbReference>
<evidence type="ECO:0000256" key="1">
    <source>
        <dbReference type="SAM" id="Phobius"/>
    </source>
</evidence>